<dbReference type="EMBL" id="RJJD01000021">
    <property type="protein sequence ID" value="RNI22392.1"/>
    <property type="molecule type" value="Genomic_DNA"/>
</dbReference>
<evidence type="ECO:0008006" key="3">
    <source>
        <dbReference type="Google" id="ProtNLM"/>
    </source>
</evidence>
<comment type="caution">
    <text evidence="1">The sequence shown here is derived from an EMBL/GenBank/DDBJ whole genome shotgun (WGS) entry which is preliminary data.</text>
</comment>
<evidence type="ECO:0000313" key="2">
    <source>
        <dbReference type="Proteomes" id="UP000272117"/>
    </source>
</evidence>
<organism evidence="1 2">
    <name type="scientific">Rufibacter latericius</name>
    <dbReference type="NCBI Taxonomy" id="2487040"/>
    <lineage>
        <taxon>Bacteria</taxon>
        <taxon>Pseudomonadati</taxon>
        <taxon>Bacteroidota</taxon>
        <taxon>Cytophagia</taxon>
        <taxon>Cytophagales</taxon>
        <taxon>Hymenobacteraceae</taxon>
        <taxon>Rufibacter</taxon>
    </lineage>
</organism>
<keyword evidence="2" id="KW-1185">Reference proteome</keyword>
<proteinExistence type="predicted"/>
<accession>A0A3M9MA11</accession>
<sequence>MQADTDFFKVWLDTSTRIAMLKWRKDVGLEECRKGIEELFTLIKENNLNKCLINTCHRGILSAEAEEWELSMLQSDDTSFVPEGLHVALVMSDSKYKQMIHEYSLNRVCKFNLPITINYFTQINEAVDWLEHDTPSNSL</sequence>
<protein>
    <recommendedName>
        <fullName evidence="3">STAS/SEC14 domain-containing protein</fullName>
    </recommendedName>
</protein>
<name>A0A3M9MA11_9BACT</name>
<reference evidence="1 2" key="1">
    <citation type="submission" date="2018-11" db="EMBL/GenBank/DDBJ databases">
        <title>Rufibacter latericius sp. nov., isolated from water in Baiyang Lake.</title>
        <authorList>
            <person name="Yang Y."/>
        </authorList>
    </citation>
    <scope>NUCLEOTIDE SEQUENCE [LARGE SCALE GENOMIC DNA]</scope>
    <source>
        <strain evidence="1 2">R-22-1c-1</strain>
    </source>
</reference>
<dbReference type="AlphaFoldDB" id="A0A3M9MA11"/>
<gene>
    <name evidence="1" type="ORF">EFB08_19980</name>
</gene>
<dbReference type="Proteomes" id="UP000272117">
    <property type="component" value="Unassembled WGS sequence"/>
</dbReference>
<evidence type="ECO:0000313" key="1">
    <source>
        <dbReference type="EMBL" id="RNI22392.1"/>
    </source>
</evidence>